<comment type="caution">
    <text evidence="3">The sequence shown here is derived from an EMBL/GenBank/DDBJ whole genome shotgun (WGS) entry which is preliminary data.</text>
</comment>
<organism evidence="3 4">
    <name type="scientific">Haloarcula hispanica</name>
    <dbReference type="NCBI Taxonomy" id="51589"/>
    <lineage>
        <taxon>Archaea</taxon>
        <taxon>Methanobacteriati</taxon>
        <taxon>Methanobacteriota</taxon>
        <taxon>Stenosarchaea group</taxon>
        <taxon>Halobacteria</taxon>
        <taxon>Halobacteriales</taxon>
        <taxon>Haloarculaceae</taxon>
        <taxon>Haloarcula</taxon>
    </lineage>
</organism>
<name>A0A5J5LEG4_HALHI</name>
<reference evidence="3 4" key="1">
    <citation type="submission" date="2018-11" db="EMBL/GenBank/DDBJ databases">
        <title>Genomic analysis of Haloarcula hispanica CBA1121.</title>
        <authorList>
            <person name="Kim Y.B."/>
            <person name="Roh S.W."/>
        </authorList>
    </citation>
    <scope>NUCLEOTIDE SEQUENCE [LARGE SCALE GENOMIC DNA]</scope>
    <source>
        <strain evidence="3 4">CBA1121</strain>
    </source>
</reference>
<dbReference type="GO" id="GO:0003677">
    <property type="term" value="F:DNA binding"/>
    <property type="evidence" value="ECO:0007669"/>
    <property type="project" value="UniProtKB-KW"/>
</dbReference>
<evidence type="ECO:0000256" key="1">
    <source>
        <dbReference type="ARBA" id="ARBA00023125"/>
    </source>
</evidence>
<dbReference type="Pfam" id="PF07282">
    <property type="entry name" value="Cas12f1-like_TNB"/>
    <property type="match status" value="1"/>
</dbReference>
<feature type="domain" description="Cas12f1-like TNB" evidence="2">
    <location>
        <begin position="16"/>
        <end position="49"/>
    </location>
</feature>
<keyword evidence="1" id="KW-0238">DNA-binding</keyword>
<evidence type="ECO:0000259" key="2">
    <source>
        <dbReference type="Pfam" id="PF07282"/>
    </source>
</evidence>
<evidence type="ECO:0000313" key="3">
    <source>
        <dbReference type="EMBL" id="KAA9404642.1"/>
    </source>
</evidence>
<dbReference type="AlphaFoldDB" id="A0A5J5LEG4"/>
<gene>
    <name evidence="3" type="ORF">EGO51_19250</name>
</gene>
<sequence>MKLNRVDESTPPRHAFARLQGRIKNEARAAGIPVAYVYPEYTSQTCLDC</sequence>
<evidence type="ECO:0000313" key="4">
    <source>
        <dbReference type="Proteomes" id="UP000326244"/>
    </source>
</evidence>
<proteinExistence type="predicted"/>
<dbReference type="EMBL" id="RQWK01000004">
    <property type="protein sequence ID" value="KAA9404642.1"/>
    <property type="molecule type" value="Genomic_DNA"/>
</dbReference>
<dbReference type="Proteomes" id="UP000326244">
    <property type="component" value="Unassembled WGS sequence"/>
</dbReference>
<dbReference type="InterPro" id="IPR010095">
    <property type="entry name" value="Cas12f1-like_TNB"/>
</dbReference>
<accession>A0A5J5LEG4</accession>
<protein>
    <recommendedName>
        <fullName evidence="2">Cas12f1-like TNB domain-containing protein</fullName>
    </recommendedName>
</protein>